<comment type="caution">
    <text evidence="3">The sequence shown here is derived from an EMBL/GenBank/DDBJ whole genome shotgun (WGS) entry which is preliminary data.</text>
</comment>
<reference evidence="3 4" key="1">
    <citation type="submission" date="2022-04" db="EMBL/GenBank/DDBJ databases">
        <title>Genome draft of Actinomadura sp. ATCC 31491.</title>
        <authorList>
            <person name="Shi X."/>
            <person name="Du Y."/>
        </authorList>
    </citation>
    <scope>NUCLEOTIDE SEQUENCE [LARGE SCALE GENOMIC DNA]</scope>
    <source>
        <strain evidence="3 4">ATCC 31491</strain>
    </source>
</reference>
<dbReference type="RefSeq" id="WP_242381367.1">
    <property type="nucleotide sequence ID" value="NZ_JAKRKC020000002.1"/>
</dbReference>
<feature type="compositionally biased region" description="Basic and acidic residues" evidence="1">
    <location>
        <begin position="10"/>
        <end position="20"/>
    </location>
</feature>
<evidence type="ECO:0000256" key="2">
    <source>
        <dbReference type="SAM" id="Phobius"/>
    </source>
</evidence>
<keyword evidence="4" id="KW-1185">Reference proteome</keyword>
<proteinExistence type="predicted"/>
<organism evidence="3 4">
    <name type="scientific">Actinomadura luzonensis</name>
    <dbReference type="NCBI Taxonomy" id="2805427"/>
    <lineage>
        <taxon>Bacteria</taxon>
        <taxon>Bacillati</taxon>
        <taxon>Actinomycetota</taxon>
        <taxon>Actinomycetes</taxon>
        <taxon>Streptosporangiales</taxon>
        <taxon>Thermomonosporaceae</taxon>
        <taxon>Actinomadura</taxon>
    </lineage>
</organism>
<dbReference type="EMBL" id="JAKRKC020000002">
    <property type="protein sequence ID" value="MCK2218291.1"/>
    <property type="molecule type" value="Genomic_DNA"/>
</dbReference>
<dbReference type="Proteomes" id="UP001317259">
    <property type="component" value="Unassembled WGS sequence"/>
</dbReference>
<keyword evidence="2" id="KW-0472">Membrane</keyword>
<feature type="transmembrane region" description="Helical" evidence="2">
    <location>
        <begin position="53"/>
        <end position="74"/>
    </location>
</feature>
<name>A0ABT0G117_9ACTN</name>
<evidence type="ECO:0000313" key="3">
    <source>
        <dbReference type="EMBL" id="MCK2218291.1"/>
    </source>
</evidence>
<gene>
    <name evidence="3" type="ORF">MF672_031540</name>
</gene>
<sequence>MVDGHAQEPWVRKPAPDEVPKGQQRGRLPGQPHVPGPQEQEESSRDEGCGKSVAVAAIAFVVILVLAVIVWWNVR</sequence>
<feature type="region of interest" description="Disordered" evidence="1">
    <location>
        <begin position="1"/>
        <end position="48"/>
    </location>
</feature>
<keyword evidence="2" id="KW-0812">Transmembrane</keyword>
<evidence type="ECO:0000256" key="1">
    <source>
        <dbReference type="SAM" id="MobiDB-lite"/>
    </source>
</evidence>
<keyword evidence="2" id="KW-1133">Transmembrane helix</keyword>
<evidence type="ECO:0000313" key="4">
    <source>
        <dbReference type="Proteomes" id="UP001317259"/>
    </source>
</evidence>
<accession>A0ABT0G117</accession>
<protein>
    <submittedName>
        <fullName evidence="3">Uncharacterized protein</fullName>
    </submittedName>
</protein>